<reference evidence="6 7" key="1">
    <citation type="submission" date="2020-10" db="EMBL/GenBank/DDBJ databases">
        <title>Connecting structure to function with the recovery of over 1000 high-quality activated sludge metagenome-assembled genomes encoding full-length rRNA genes using long-read sequencing.</title>
        <authorList>
            <person name="Singleton C.M."/>
            <person name="Petriglieri F."/>
            <person name="Kristensen J.M."/>
            <person name="Kirkegaard R.H."/>
            <person name="Michaelsen T.Y."/>
            <person name="Andersen M.H."/>
            <person name="Karst S.M."/>
            <person name="Dueholm M.S."/>
            <person name="Nielsen P.H."/>
            <person name="Albertsen M."/>
        </authorList>
    </citation>
    <scope>NUCLEOTIDE SEQUENCE [LARGE SCALE GENOMIC DNA]</scope>
    <source>
        <strain evidence="6">Fred_18-Q3-R57-64_BAT3C.720</strain>
    </source>
</reference>
<dbReference type="PANTHER" id="PTHR42939:SF1">
    <property type="entry name" value="ABC TRANSPORTER ATP-BINDING PROTEIN ALBC-RELATED"/>
    <property type="match status" value="1"/>
</dbReference>
<organism evidence="6 7">
    <name type="scientific">Candidatus Accumulibacter affinis</name>
    <dbReference type="NCBI Taxonomy" id="2954384"/>
    <lineage>
        <taxon>Bacteria</taxon>
        <taxon>Pseudomonadati</taxon>
        <taxon>Pseudomonadota</taxon>
        <taxon>Betaproteobacteria</taxon>
        <taxon>Candidatus Accumulibacter</taxon>
    </lineage>
</organism>
<keyword evidence="3" id="KW-0547">Nucleotide-binding</keyword>
<keyword evidence="2" id="KW-1003">Cell membrane</keyword>
<dbReference type="EMBL" id="JADJOT010000010">
    <property type="protein sequence ID" value="MBK7955611.1"/>
    <property type="molecule type" value="Genomic_DNA"/>
</dbReference>
<evidence type="ECO:0000256" key="4">
    <source>
        <dbReference type="ARBA" id="ARBA00022840"/>
    </source>
</evidence>
<accession>A0A935TBM6</accession>
<dbReference type="InterPro" id="IPR003439">
    <property type="entry name" value="ABC_transporter-like_ATP-bd"/>
</dbReference>
<sequence>MSPAIVIEGLNKTYPRSWRTPAFEAVRKLSLAIREGEVFGFIGPNGAGKSTAIKVLTGVLRPTAGRAELFGKDVSLPEARRGLGYVPENPSLYDYLTPLEILTMGLAIHGVRPPDPRQHCMQWLERFALAQVANKRVRSFSKGMTQRVALAHALAIQPRLLILDEPLSGLDPVGRKDVVDILGDYRASGGTIFLTSHVLHDVERLADRFGLIHRGELRTVQAPGDLLHAEQTVTVRSAGPAAVPGFTSETSGRWRADVRRDQLWHLLDVLRAAGHSVLEIRPSLTLEDVFFRYLEAELPPSPGSQPDGARSPQVQQS</sequence>
<keyword evidence="1" id="KW-0813">Transport</keyword>
<dbReference type="AlphaFoldDB" id="A0A935TBM6"/>
<protein>
    <submittedName>
        <fullName evidence="6">ABC transporter ATP-binding protein</fullName>
    </submittedName>
</protein>
<evidence type="ECO:0000313" key="7">
    <source>
        <dbReference type="Proteomes" id="UP000706151"/>
    </source>
</evidence>
<evidence type="ECO:0000256" key="3">
    <source>
        <dbReference type="ARBA" id="ARBA00022741"/>
    </source>
</evidence>
<proteinExistence type="predicted"/>
<comment type="caution">
    <text evidence="6">The sequence shown here is derived from an EMBL/GenBank/DDBJ whole genome shotgun (WGS) entry which is preliminary data.</text>
</comment>
<name>A0A935TBM6_9PROT</name>
<keyword evidence="4 6" id="KW-0067">ATP-binding</keyword>
<dbReference type="CDD" id="cd03230">
    <property type="entry name" value="ABC_DR_subfamily_A"/>
    <property type="match status" value="1"/>
</dbReference>
<dbReference type="Pfam" id="PF00005">
    <property type="entry name" value="ABC_tran"/>
    <property type="match status" value="1"/>
</dbReference>
<dbReference type="Proteomes" id="UP000706151">
    <property type="component" value="Unassembled WGS sequence"/>
</dbReference>
<dbReference type="InterPro" id="IPR003593">
    <property type="entry name" value="AAA+_ATPase"/>
</dbReference>
<dbReference type="InterPro" id="IPR027417">
    <property type="entry name" value="P-loop_NTPase"/>
</dbReference>
<dbReference type="Gene3D" id="3.40.50.300">
    <property type="entry name" value="P-loop containing nucleotide triphosphate hydrolases"/>
    <property type="match status" value="1"/>
</dbReference>
<evidence type="ECO:0000256" key="1">
    <source>
        <dbReference type="ARBA" id="ARBA00022448"/>
    </source>
</evidence>
<feature type="domain" description="ABC transporter" evidence="5">
    <location>
        <begin position="5"/>
        <end position="239"/>
    </location>
</feature>
<dbReference type="GO" id="GO:0005524">
    <property type="term" value="F:ATP binding"/>
    <property type="evidence" value="ECO:0007669"/>
    <property type="project" value="UniProtKB-KW"/>
</dbReference>
<dbReference type="PANTHER" id="PTHR42939">
    <property type="entry name" value="ABC TRANSPORTER ATP-BINDING PROTEIN ALBC-RELATED"/>
    <property type="match status" value="1"/>
</dbReference>
<dbReference type="GO" id="GO:0016887">
    <property type="term" value="F:ATP hydrolysis activity"/>
    <property type="evidence" value="ECO:0007669"/>
    <property type="project" value="InterPro"/>
</dbReference>
<dbReference type="SMART" id="SM00382">
    <property type="entry name" value="AAA"/>
    <property type="match status" value="1"/>
</dbReference>
<dbReference type="InterPro" id="IPR051782">
    <property type="entry name" value="ABC_Transporter_VariousFunc"/>
</dbReference>
<evidence type="ECO:0000256" key="2">
    <source>
        <dbReference type="ARBA" id="ARBA00022475"/>
    </source>
</evidence>
<keyword evidence="2" id="KW-0472">Membrane</keyword>
<evidence type="ECO:0000259" key="5">
    <source>
        <dbReference type="PROSITE" id="PS50893"/>
    </source>
</evidence>
<evidence type="ECO:0000313" key="6">
    <source>
        <dbReference type="EMBL" id="MBK7955611.1"/>
    </source>
</evidence>
<gene>
    <name evidence="6" type="ORF">IPK02_17565</name>
</gene>
<dbReference type="SUPFAM" id="SSF52540">
    <property type="entry name" value="P-loop containing nucleoside triphosphate hydrolases"/>
    <property type="match status" value="1"/>
</dbReference>
<dbReference type="PROSITE" id="PS50893">
    <property type="entry name" value="ABC_TRANSPORTER_2"/>
    <property type="match status" value="1"/>
</dbReference>